<reference evidence="3" key="1">
    <citation type="journal article" date="2019" name="Int. J. Syst. Evol. Microbiol.">
        <title>The Global Catalogue of Microorganisms (GCM) 10K type strain sequencing project: providing services to taxonomists for standard genome sequencing and annotation.</title>
        <authorList>
            <consortium name="The Broad Institute Genomics Platform"/>
            <consortium name="The Broad Institute Genome Sequencing Center for Infectious Disease"/>
            <person name="Wu L."/>
            <person name="Ma J."/>
        </authorList>
    </citation>
    <scope>NUCLEOTIDE SEQUENCE [LARGE SCALE GENOMIC DNA]</scope>
    <source>
        <strain evidence="3">JCM 16704</strain>
    </source>
</reference>
<keyword evidence="1" id="KW-1133">Transmembrane helix</keyword>
<keyword evidence="3" id="KW-1185">Reference proteome</keyword>
<dbReference type="Proteomes" id="UP001500101">
    <property type="component" value="Unassembled WGS sequence"/>
</dbReference>
<sequence length="127" mass="14319">MYSNPVDLGRSIFVTGVKPPSGVEPSFLMMTIVAVILTLIPIFIIFQFKNRKLQLKLILVQVILVCLFAIWMWITADGLRDVKESGIHIGNIGIGYFTLPLSILFISFAIRGIRNDEKLIKSADRLR</sequence>
<feature type="transmembrane region" description="Helical" evidence="1">
    <location>
        <begin position="55"/>
        <end position="74"/>
    </location>
</feature>
<evidence type="ECO:0000313" key="2">
    <source>
        <dbReference type="EMBL" id="GAA4134813.1"/>
    </source>
</evidence>
<organism evidence="2 3">
    <name type="scientific">Sphingobacterium kyonggiense</name>
    <dbReference type="NCBI Taxonomy" id="714075"/>
    <lineage>
        <taxon>Bacteria</taxon>
        <taxon>Pseudomonadati</taxon>
        <taxon>Bacteroidota</taxon>
        <taxon>Sphingobacteriia</taxon>
        <taxon>Sphingobacteriales</taxon>
        <taxon>Sphingobacteriaceae</taxon>
        <taxon>Sphingobacterium</taxon>
    </lineage>
</organism>
<evidence type="ECO:0000313" key="3">
    <source>
        <dbReference type="Proteomes" id="UP001500101"/>
    </source>
</evidence>
<keyword evidence="1" id="KW-0472">Membrane</keyword>
<dbReference type="InterPro" id="IPR025635">
    <property type="entry name" value="DUF4293"/>
</dbReference>
<dbReference type="EMBL" id="BAAAZI010000004">
    <property type="protein sequence ID" value="GAA4134813.1"/>
    <property type="molecule type" value="Genomic_DNA"/>
</dbReference>
<feature type="transmembrane region" description="Helical" evidence="1">
    <location>
        <begin position="27"/>
        <end position="48"/>
    </location>
</feature>
<name>A0ABP7YE00_9SPHI</name>
<keyword evidence="1" id="KW-0812">Transmembrane</keyword>
<evidence type="ECO:0008006" key="4">
    <source>
        <dbReference type="Google" id="ProtNLM"/>
    </source>
</evidence>
<gene>
    <name evidence="2" type="ORF">GCM10022216_08250</name>
</gene>
<accession>A0ABP7YE00</accession>
<protein>
    <recommendedName>
        <fullName evidence="4">DUF4293 family protein</fullName>
    </recommendedName>
</protein>
<proteinExistence type="predicted"/>
<feature type="transmembrane region" description="Helical" evidence="1">
    <location>
        <begin position="94"/>
        <end position="113"/>
    </location>
</feature>
<evidence type="ECO:0000256" key="1">
    <source>
        <dbReference type="SAM" id="Phobius"/>
    </source>
</evidence>
<comment type="caution">
    <text evidence="2">The sequence shown here is derived from an EMBL/GenBank/DDBJ whole genome shotgun (WGS) entry which is preliminary data.</text>
</comment>
<dbReference type="Pfam" id="PF14126">
    <property type="entry name" value="DUF4293"/>
    <property type="match status" value="1"/>
</dbReference>